<proteinExistence type="inferred from homology"/>
<evidence type="ECO:0000256" key="2">
    <source>
        <dbReference type="ARBA" id="ARBA00023015"/>
    </source>
</evidence>
<dbReference type="Pfam" id="PF08281">
    <property type="entry name" value="Sigma70_r4_2"/>
    <property type="match status" value="1"/>
</dbReference>
<evidence type="ECO:0000313" key="8">
    <source>
        <dbReference type="Proteomes" id="UP001275315"/>
    </source>
</evidence>
<dbReference type="InterPro" id="IPR036388">
    <property type="entry name" value="WH-like_DNA-bd_sf"/>
</dbReference>
<evidence type="ECO:0000256" key="1">
    <source>
        <dbReference type="ARBA" id="ARBA00010641"/>
    </source>
</evidence>
<dbReference type="InterPro" id="IPR013249">
    <property type="entry name" value="RNA_pol_sigma70_r4_t2"/>
</dbReference>
<dbReference type="Gene3D" id="1.10.1740.10">
    <property type="match status" value="1"/>
</dbReference>
<reference evidence="7 8" key="1">
    <citation type="submission" date="2023-10" db="EMBL/GenBank/DDBJ databases">
        <title>Virgibacillus soli CC-YMP-6 genome.</title>
        <authorList>
            <person name="Miliotis G."/>
            <person name="Sengupta P."/>
            <person name="Hameed A."/>
            <person name="Chuvochina M."/>
            <person name="Mcdonagh F."/>
            <person name="Simpson A.C."/>
            <person name="Singh N.K."/>
            <person name="Rekha P.D."/>
            <person name="Raman K."/>
            <person name="Hugenholtz P."/>
            <person name="Venkateswaran K."/>
        </authorList>
    </citation>
    <scope>NUCLEOTIDE SEQUENCE [LARGE SCALE GENOMIC DNA]</scope>
    <source>
        <strain evidence="7 8">CC-YMP-6</strain>
    </source>
</reference>
<dbReference type="Proteomes" id="UP001275315">
    <property type="component" value="Unassembled WGS sequence"/>
</dbReference>
<keyword evidence="3" id="KW-0731">Sigma factor</keyword>
<dbReference type="InterPro" id="IPR039425">
    <property type="entry name" value="RNA_pol_sigma-70-like"/>
</dbReference>
<evidence type="ECO:0000256" key="4">
    <source>
        <dbReference type="ARBA" id="ARBA00023163"/>
    </source>
</evidence>
<dbReference type="InterPro" id="IPR013324">
    <property type="entry name" value="RNA_pol_sigma_r3/r4-like"/>
</dbReference>
<evidence type="ECO:0000256" key="3">
    <source>
        <dbReference type="ARBA" id="ARBA00023082"/>
    </source>
</evidence>
<comment type="caution">
    <text evidence="7">The sequence shown here is derived from an EMBL/GenBank/DDBJ whole genome shotgun (WGS) entry which is preliminary data.</text>
</comment>
<feature type="domain" description="RNA polymerase sigma factor 70 region 4 type 2" evidence="6">
    <location>
        <begin position="122"/>
        <end position="168"/>
    </location>
</feature>
<keyword evidence="8" id="KW-1185">Reference proteome</keyword>
<organism evidence="7 8">
    <name type="scientific">Paracerasibacillus soli</name>
    <dbReference type="NCBI Taxonomy" id="480284"/>
    <lineage>
        <taxon>Bacteria</taxon>
        <taxon>Bacillati</taxon>
        <taxon>Bacillota</taxon>
        <taxon>Bacilli</taxon>
        <taxon>Bacillales</taxon>
        <taxon>Bacillaceae</taxon>
        <taxon>Paracerasibacillus</taxon>
    </lineage>
</organism>
<dbReference type="InterPro" id="IPR014284">
    <property type="entry name" value="RNA_pol_sigma-70_dom"/>
</dbReference>
<protein>
    <submittedName>
        <fullName evidence="7">Sigma-70 family RNA polymerase sigma factor</fullName>
    </submittedName>
</protein>
<dbReference type="InterPro" id="IPR007627">
    <property type="entry name" value="RNA_pol_sigma70_r2"/>
</dbReference>
<dbReference type="CDD" id="cd06171">
    <property type="entry name" value="Sigma70_r4"/>
    <property type="match status" value="1"/>
</dbReference>
<comment type="similarity">
    <text evidence="1">Belongs to the sigma-70 factor family. ECF subfamily.</text>
</comment>
<sequence>MKQPSFFENERIDDLFYHLVQEYGEELTRLAYLYVKDKNISEDIIQDVFMRAFERIDQFAGKSSYKTYLYRMTINRCHDYFRSWSYKNTVLTEKVSHVFQSKEETESAVLLKQDKEFIFTIVTSLPIKYREVIILYYYHEFSNEEIAQLLKCSINTVKTRLCRGRLRLKKKLAIYDQEGGLEHG</sequence>
<accession>A0ABU5CPC4</accession>
<dbReference type="RefSeq" id="WP_320378942.1">
    <property type="nucleotide sequence ID" value="NZ_JAWDIQ010000001.1"/>
</dbReference>
<gene>
    <name evidence="7" type="ORF">RWD45_05860</name>
</gene>
<dbReference type="PANTHER" id="PTHR43133">
    <property type="entry name" value="RNA POLYMERASE ECF-TYPE SIGMA FACTO"/>
    <property type="match status" value="1"/>
</dbReference>
<dbReference type="Pfam" id="PF04542">
    <property type="entry name" value="Sigma70_r2"/>
    <property type="match status" value="1"/>
</dbReference>
<dbReference type="Gene3D" id="1.10.10.10">
    <property type="entry name" value="Winged helix-like DNA-binding domain superfamily/Winged helix DNA-binding domain"/>
    <property type="match status" value="1"/>
</dbReference>
<feature type="domain" description="RNA polymerase sigma-70 region 2" evidence="5">
    <location>
        <begin position="19"/>
        <end position="83"/>
    </location>
</feature>
<evidence type="ECO:0000313" key="7">
    <source>
        <dbReference type="EMBL" id="MDY0408189.1"/>
    </source>
</evidence>
<keyword evidence="4" id="KW-0804">Transcription</keyword>
<dbReference type="EMBL" id="JAWDIQ010000001">
    <property type="protein sequence ID" value="MDY0408189.1"/>
    <property type="molecule type" value="Genomic_DNA"/>
</dbReference>
<dbReference type="PANTHER" id="PTHR43133:SF60">
    <property type="entry name" value="RNA POLYMERASE SIGMA FACTOR SIGV"/>
    <property type="match status" value="1"/>
</dbReference>
<dbReference type="SUPFAM" id="SSF88946">
    <property type="entry name" value="Sigma2 domain of RNA polymerase sigma factors"/>
    <property type="match status" value="1"/>
</dbReference>
<evidence type="ECO:0000259" key="5">
    <source>
        <dbReference type="Pfam" id="PF04542"/>
    </source>
</evidence>
<keyword evidence="2" id="KW-0805">Transcription regulation</keyword>
<dbReference type="InterPro" id="IPR013325">
    <property type="entry name" value="RNA_pol_sigma_r2"/>
</dbReference>
<evidence type="ECO:0000259" key="6">
    <source>
        <dbReference type="Pfam" id="PF08281"/>
    </source>
</evidence>
<dbReference type="SUPFAM" id="SSF88659">
    <property type="entry name" value="Sigma3 and sigma4 domains of RNA polymerase sigma factors"/>
    <property type="match status" value="1"/>
</dbReference>
<name>A0ABU5CPC4_9BACI</name>
<dbReference type="NCBIfam" id="TIGR02937">
    <property type="entry name" value="sigma70-ECF"/>
    <property type="match status" value="1"/>
</dbReference>